<gene>
    <name evidence="2" type="ORF">HXO58_09200</name>
</gene>
<protein>
    <submittedName>
        <fullName evidence="2">Transcriptional initiation protein Tat</fullName>
    </submittedName>
</protein>
<name>A0A930PN96_9MICC</name>
<evidence type="ECO:0000313" key="2">
    <source>
        <dbReference type="EMBL" id="MBF1659987.1"/>
    </source>
</evidence>
<feature type="signal peptide" evidence="1">
    <location>
        <begin position="1"/>
        <end position="39"/>
    </location>
</feature>
<dbReference type="Proteomes" id="UP000713964">
    <property type="component" value="Unassembled WGS sequence"/>
</dbReference>
<organism evidence="2 3">
    <name type="scientific">Rothia mucilaginosa</name>
    <dbReference type="NCBI Taxonomy" id="43675"/>
    <lineage>
        <taxon>Bacteria</taxon>
        <taxon>Bacillati</taxon>
        <taxon>Actinomycetota</taxon>
        <taxon>Actinomycetes</taxon>
        <taxon>Micrococcales</taxon>
        <taxon>Micrococcaceae</taxon>
        <taxon>Rothia</taxon>
    </lineage>
</organism>
<evidence type="ECO:0000256" key="1">
    <source>
        <dbReference type="SAM" id="SignalP"/>
    </source>
</evidence>
<feature type="chain" id="PRO_5041190090" evidence="1">
    <location>
        <begin position="40"/>
        <end position="284"/>
    </location>
</feature>
<dbReference type="InterPro" id="IPR006311">
    <property type="entry name" value="TAT_signal"/>
</dbReference>
<comment type="caution">
    <text evidence="2">The sequence shown here is derived from an EMBL/GenBank/DDBJ whole genome shotgun (WGS) entry which is preliminary data.</text>
</comment>
<dbReference type="EMBL" id="JABZXL010000035">
    <property type="protein sequence ID" value="MBF1659987.1"/>
    <property type="molecule type" value="Genomic_DNA"/>
</dbReference>
<keyword evidence="1" id="KW-0732">Signal</keyword>
<dbReference type="PROSITE" id="PS51318">
    <property type="entry name" value="TAT"/>
    <property type="match status" value="1"/>
</dbReference>
<reference evidence="2" key="1">
    <citation type="submission" date="2020-04" db="EMBL/GenBank/DDBJ databases">
        <title>Deep metagenomics examines the oral microbiome during advanced dental caries in children, revealing novel taxa and co-occurrences with host molecules.</title>
        <authorList>
            <person name="Baker J.L."/>
            <person name="Morton J.T."/>
            <person name="Dinis M."/>
            <person name="Alvarez R."/>
            <person name="Tran N.C."/>
            <person name="Knight R."/>
            <person name="Edlund A."/>
        </authorList>
    </citation>
    <scope>NUCLEOTIDE SEQUENCE</scope>
    <source>
        <strain evidence="2">JCVI_29_bin.11</strain>
    </source>
</reference>
<proteinExistence type="predicted"/>
<sequence length="284" mass="29284">MTPSQSSNTTGSLNRRTLVKGAAWSTPAIAAAAAVPAYASSLDSEIPTVKYGVFTQVFNSNPANDYDTRLGLDSYTVQVANASATSTTPQSAGGGTFTPGGSVGAGLYGGAGLWFSAPINSKGEYQGKTYLQGGATLKVTLKFTFPSADEIIEPMLWDAGETIEIPTLKYSEGGAKTNNPALNAFNGADLTVNFDEPVIEGNTWTGTMTVTTSSDSSAPADGAIRYGQILASQAPVYLTEATSSYTLTTTITITSGTLALELTDGGVQTYQDISGLSTSATISR</sequence>
<evidence type="ECO:0000313" key="3">
    <source>
        <dbReference type="Proteomes" id="UP000713964"/>
    </source>
</evidence>
<dbReference type="AlphaFoldDB" id="A0A930PN96"/>
<accession>A0A930PN96</accession>